<dbReference type="InterPro" id="IPR029058">
    <property type="entry name" value="AB_hydrolase_fold"/>
</dbReference>
<name>A0AAQ3SJE4_PASNO</name>
<dbReference type="InterPro" id="IPR001563">
    <property type="entry name" value="Peptidase_S10"/>
</dbReference>
<dbReference type="PRINTS" id="PR00724">
    <property type="entry name" value="CRBOXYPTASEC"/>
</dbReference>
<feature type="chain" id="PRO_5042665557" description="Carboxypeptidase" evidence="9">
    <location>
        <begin position="28"/>
        <end position="462"/>
    </location>
</feature>
<dbReference type="PROSITE" id="PS00131">
    <property type="entry name" value="CARBOXYPEPT_SER_SER"/>
    <property type="match status" value="1"/>
</dbReference>
<dbReference type="AlphaFoldDB" id="A0AAQ3SJE4"/>
<dbReference type="Proteomes" id="UP001341281">
    <property type="component" value="Chromosome 02"/>
</dbReference>
<evidence type="ECO:0000256" key="7">
    <source>
        <dbReference type="ARBA" id="ARBA00023157"/>
    </source>
</evidence>
<keyword evidence="3" id="KW-0964">Secreted</keyword>
<dbReference type="SUPFAM" id="SSF53474">
    <property type="entry name" value="alpha/beta-Hydrolases"/>
    <property type="match status" value="1"/>
</dbReference>
<evidence type="ECO:0000313" key="11">
    <source>
        <dbReference type="Proteomes" id="UP001341281"/>
    </source>
</evidence>
<dbReference type="Gene3D" id="6.10.250.940">
    <property type="match status" value="1"/>
</dbReference>
<dbReference type="PROSITE" id="PS00560">
    <property type="entry name" value="CARBOXYPEPT_SER_HIS"/>
    <property type="match status" value="1"/>
</dbReference>
<protein>
    <recommendedName>
        <fullName evidence="9">Carboxypeptidase</fullName>
        <ecNumber evidence="9">3.4.16.-</ecNumber>
    </recommendedName>
</protein>
<evidence type="ECO:0000256" key="6">
    <source>
        <dbReference type="ARBA" id="ARBA00022801"/>
    </source>
</evidence>
<evidence type="ECO:0000256" key="1">
    <source>
        <dbReference type="ARBA" id="ARBA00004613"/>
    </source>
</evidence>
<dbReference type="EMBL" id="CP144746">
    <property type="protein sequence ID" value="WVZ55786.1"/>
    <property type="molecule type" value="Genomic_DNA"/>
</dbReference>
<keyword evidence="5 9" id="KW-0732">Signal</keyword>
<sequence length="462" mass="50496">MTTTNARSALCLSVAIVFSALSQQALAAGEGSKAADKIPALPGQPADAALQQYSGYVNLDDKTGKSLFYYFVEATADPATKPLVLWLSGGPGCSSFGIGALQEIGPFRVDTDGKTLCKNKFAWNTVANVLYLESPVGVGFSYAMNTDVYKVMGDNMTADDSYHFLIRWMDRFPEYKGRDFFIVGESYAGHYAPELAAAILVAPKTRPNDTPINLKGVALGNAILEFASEQSALYEYLWQHAFLSDSAHTLIGQSCKDVDDNSPLCNRVRDTAYGQLGNIDVYNVYAPTCHEKKVRATGSNCMDLADPCAQYYVESYLNQPEVQKIIHANTGLKYPWIRCRGTTYNLFHFGDSPKSMLPYIKAVVAAGVRVWVFSGDLDAMVPVIATKQSMEKLGLGVVEDWRPWSTDGKEVAGYVKEYKGLVFTTVRGSGHMVPIDRPDSGFVIFSSFIKGQPLPKAAPMVD</sequence>
<keyword evidence="11" id="KW-1185">Reference proteome</keyword>
<dbReference type="PANTHER" id="PTHR11802:SF83">
    <property type="entry name" value="CARBOXYPEPTIDASE"/>
    <property type="match status" value="1"/>
</dbReference>
<dbReference type="InterPro" id="IPR033124">
    <property type="entry name" value="Ser_caboxypep_his_AS"/>
</dbReference>
<evidence type="ECO:0000256" key="2">
    <source>
        <dbReference type="ARBA" id="ARBA00009431"/>
    </source>
</evidence>
<keyword evidence="7" id="KW-1015">Disulfide bond</keyword>
<dbReference type="GO" id="GO:0005576">
    <property type="term" value="C:extracellular region"/>
    <property type="evidence" value="ECO:0007669"/>
    <property type="project" value="UniProtKB-SubCell"/>
</dbReference>
<organism evidence="10 11">
    <name type="scientific">Paspalum notatum var. saurae</name>
    <dbReference type="NCBI Taxonomy" id="547442"/>
    <lineage>
        <taxon>Eukaryota</taxon>
        <taxon>Viridiplantae</taxon>
        <taxon>Streptophyta</taxon>
        <taxon>Embryophyta</taxon>
        <taxon>Tracheophyta</taxon>
        <taxon>Spermatophyta</taxon>
        <taxon>Magnoliopsida</taxon>
        <taxon>Liliopsida</taxon>
        <taxon>Poales</taxon>
        <taxon>Poaceae</taxon>
        <taxon>PACMAD clade</taxon>
        <taxon>Panicoideae</taxon>
        <taxon>Andropogonodae</taxon>
        <taxon>Paspaleae</taxon>
        <taxon>Paspalinae</taxon>
        <taxon>Paspalum</taxon>
    </lineage>
</organism>
<keyword evidence="8" id="KW-0325">Glycoprotein</keyword>
<comment type="similarity">
    <text evidence="2 9">Belongs to the peptidase S10 family.</text>
</comment>
<comment type="subcellular location">
    <subcellularLocation>
        <location evidence="1">Secreted</location>
    </subcellularLocation>
</comment>
<keyword evidence="4 9" id="KW-0121">Carboxypeptidase</keyword>
<feature type="signal peptide" evidence="9">
    <location>
        <begin position="1"/>
        <end position="27"/>
    </location>
</feature>
<keyword evidence="9" id="KW-0645">Protease</keyword>
<keyword evidence="6 9" id="KW-0378">Hydrolase</keyword>
<dbReference type="Gene3D" id="3.40.50.11320">
    <property type="match status" value="1"/>
</dbReference>
<evidence type="ECO:0000256" key="8">
    <source>
        <dbReference type="ARBA" id="ARBA00023180"/>
    </source>
</evidence>
<dbReference type="GO" id="GO:0006508">
    <property type="term" value="P:proteolysis"/>
    <property type="evidence" value="ECO:0007669"/>
    <property type="project" value="UniProtKB-KW"/>
</dbReference>
<dbReference type="Gene3D" id="3.40.50.1820">
    <property type="entry name" value="alpha/beta hydrolase"/>
    <property type="match status" value="1"/>
</dbReference>
<evidence type="ECO:0000313" key="10">
    <source>
        <dbReference type="EMBL" id="WVZ55786.1"/>
    </source>
</evidence>
<evidence type="ECO:0000256" key="5">
    <source>
        <dbReference type="ARBA" id="ARBA00022729"/>
    </source>
</evidence>
<dbReference type="FunFam" id="3.40.50.1820:FF:000030">
    <property type="entry name" value="Carboxypeptidase"/>
    <property type="match status" value="1"/>
</dbReference>
<dbReference type="InterPro" id="IPR018202">
    <property type="entry name" value="Ser_caboxypep_ser_AS"/>
</dbReference>
<dbReference type="Pfam" id="PF00450">
    <property type="entry name" value="Peptidase_S10"/>
    <property type="match status" value="1"/>
</dbReference>
<dbReference type="GO" id="GO:0005773">
    <property type="term" value="C:vacuole"/>
    <property type="evidence" value="ECO:0007669"/>
    <property type="project" value="TreeGrafter"/>
</dbReference>
<evidence type="ECO:0000256" key="3">
    <source>
        <dbReference type="ARBA" id="ARBA00022525"/>
    </source>
</evidence>
<evidence type="ECO:0000256" key="9">
    <source>
        <dbReference type="RuleBase" id="RU361156"/>
    </source>
</evidence>
<proteinExistence type="inferred from homology"/>
<dbReference type="GO" id="GO:0004185">
    <property type="term" value="F:serine-type carboxypeptidase activity"/>
    <property type="evidence" value="ECO:0007669"/>
    <property type="project" value="UniProtKB-UniRule"/>
</dbReference>
<dbReference type="FunFam" id="3.40.50.11320:FF:000002">
    <property type="entry name" value="Carboxypeptidase"/>
    <property type="match status" value="1"/>
</dbReference>
<dbReference type="EC" id="3.4.16.-" evidence="9"/>
<gene>
    <name evidence="10" type="ORF">U9M48_006404</name>
</gene>
<reference evidence="10 11" key="1">
    <citation type="submission" date="2024-02" db="EMBL/GenBank/DDBJ databases">
        <title>High-quality chromosome-scale genome assembly of Pensacola bahiagrass (Paspalum notatum Flugge var. saurae).</title>
        <authorList>
            <person name="Vega J.M."/>
            <person name="Podio M."/>
            <person name="Orjuela J."/>
            <person name="Siena L.A."/>
            <person name="Pessino S.C."/>
            <person name="Combes M.C."/>
            <person name="Mariac C."/>
            <person name="Albertini E."/>
            <person name="Pupilli F."/>
            <person name="Ortiz J.P.A."/>
            <person name="Leblanc O."/>
        </authorList>
    </citation>
    <scope>NUCLEOTIDE SEQUENCE [LARGE SCALE GENOMIC DNA]</scope>
    <source>
        <strain evidence="10">R1</strain>
        <tissue evidence="10">Leaf</tissue>
    </source>
</reference>
<accession>A0AAQ3SJE4</accession>
<evidence type="ECO:0000256" key="4">
    <source>
        <dbReference type="ARBA" id="ARBA00022645"/>
    </source>
</evidence>
<dbReference type="PANTHER" id="PTHR11802">
    <property type="entry name" value="SERINE PROTEASE FAMILY S10 SERINE CARBOXYPEPTIDASE"/>
    <property type="match status" value="1"/>
</dbReference>